<feature type="compositionally biased region" description="Basic and acidic residues" evidence="1">
    <location>
        <begin position="40"/>
        <end position="51"/>
    </location>
</feature>
<dbReference type="Proteomes" id="UP000269374">
    <property type="component" value="Chromosome"/>
</dbReference>
<evidence type="ECO:0000256" key="1">
    <source>
        <dbReference type="SAM" id="MobiDB-lite"/>
    </source>
</evidence>
<gene>
    <name evidence="2" type="ORF">D7I46_00980</name>
</gene>
<keyword evidence="3" id="KW-1185">Reference proteome</keyword>
<feature type="compositionally biased region" description="Polar residues" evidence="1">
    <location>
        <begin position="52"/>
        <end position="63"/>
    </location>
</feature>
<dbReference type="RefSeq" id="WP_120771172.1">
    <property type="nucleotide sequence ID" value="NZ_CP032627.1"/>
</dbReference>
<protein>
    <submittedName>
        <fullName evidence="2">Uncharacterized protein</fullName>
    </submittedName>
</protein>
<feature type="compositionally biased region" description="Basic and acidic residues" evidence="1">
    <location>
        <begin position="64"/>
        <end position="102"/>
    </location>
</feature>
<reference evidence="2 3" key="1">
    <citation type="submission" date="2018-09" db="EMBL/GenBank/DDBJ databases">
        <title>Genome sequencing of strain 1JSPR-7.</title>
        <authorList>
            <person name="Heo J."/>
            <person name="Kim S.-J."/>
            <person name="Kwon S.-W."/>
        </authorList>
    </citation>
    <scope>NUCLEOTIDE SEQUENCE [LARGE SCALE GENOMIC DNA]</scope>
    <source>
        <strain evidence="2 3">1JSPR-7</strain>
    </source>
</reference>
<feature type="region of interest" description="Disordered" evidence="1">
    <location>
        <begin position="40"/>
        <end position="110"/>
    </location>
</feature>
<dbReference type="AlphaFoldDB" id="A0A387BBS5"/>
<evidence type="ECO:0000313" key="3">
    <source>
        <dbReference type="Proteomes" id="UP000269374"/>
    </source>
</evidence>
<sequence length="276" mass="32525">MFGQKKKNILDDLNEELVDSAAEETQETLEELKHIEETDKAAAKKVEDERLQQQAETVRQQAENAERLRHQEGLEKQEYLERERQQAREAAERRQKELEAKQSHITSPQKEKLDNYLQQLQVKQSEIAKTVNLFELIPALHEASESSIAKFEDDEVSKLATEIQKMDKRVELKDKAKEASRARQEKEVSRLDAFYHAQELERIAEVQRYIKKQREEEQEAVRDAEANTLNQTLLEIENTETEKLDTYSKNQTERIRFEKKHYQEMCKDSLNKILGK</sequence>
<dbReference type="EMBL" id="CP032627">
    <property type="protein sequence ID" value="AYF99783.1"/>
    <property type="molecule type" value="Genomic_DNA"/>
</dbReference>
<accession>A0A387BBS5</accession>
<evidence type="ECO:0000313" key="2">
    <source>
        <dbReference type="EMBL" id="AYF99783.1"/>
    </source>
</evidence>
<organism evidence="2 3">
    <name type="scientific">Lactococcus allomyrinae</name>
    <dbReference type="NCBI Taxonomy" id="2419773"/>
    <lineage>
        <taxon>Bacteria</taxon>
        <taxon>Bacillati</taxon>
        <taxon>Bacillota</taxon>
        <taxon>Bacilli</taxon>
        <taxon>Lactobacillales</taxon>
        <taxon>Streptococcaceae</taxon>
        <taxon>Lactococcus</taxon>
    </lineage>
</organism>
<proteinExistence type="predicted"/>
<name>A0A387BBS5_9LACT</name>
<dbReference type="KEGG" id="lact:D7I46_00980"/>